<accession>A0A8H5GC22</accession>
<evidence type="ECO:0000259" key="3">
    <source>
        <dbReference type="Pfam" id="PF21666"/>
    </source>
</evidence>
<gene>
    <name evidence="4" type="ORF">D9756_002171</name>
</gene>
<dbReference type="PANTHER" id="PTHR33119">
    <property type="entry name" value="IFI3P"/>
    <property type="match status" value="1"/>
</dbReference>
<evidence type="ECO:0000313" key="5">
    <source>
        <dbReference type="Proteomes" id="UP000559027"/>
    </source>
</evidence>
<dbReference type="Pfam" id="PF21666">
    <property type="entry name" value="DUF4246_N"/>
    <property type="match status" value="1"/>
</dbReference>
<comment type="caution">
    <text evidence="4">The sequence shown here is derived from an EMBL/GenBank/DDBJ whole genome shotgun (WGS) entry which is preliminary data.</text>
</comment>
<feature type="domain" description="DUF4246" evidence="3">
    <location>
        <begin position="10"/>
        <end position="83"/>
    </location>
</feature>
<feature type="region of interest" description="Disordered" evidence="1">
    <location>
        <begin position="312"/>
        <end position="332"/>
    </location>
</feature>
<dbReference type="OrthoDB" id="415532at2759"/>
<name>A0A8H5GC22_9AGAR</name>
<proteinExistence type="predicted"/>
<keyword evidence="5" id="KW-1185">Reference proteome</keyword>
<dbReference type="InterPro" id="IPR049192">
    <property type="entry name" value="DUF4246_C"/>
</dbReference>
<evidence type="ECO:0000256" key="1">
    <source>
        <dbReference type="SAM" id="MobiDB-lite"/>
    </source>
</evidence>
<evidence type="ECO:0000313" key="4">
    <source>
        <dbReference type="EMBL" id="KAF5362188.1"/>
    </source>
</evidence>
<dbReference type="AlphaFoldDB" id="A0A8H5GC22"/>
<reference evidence="4 5" key="1">
    <citation type="journal article" date="2020" name="ISME J.">
        <title>Uncovering the hidden diversity of litter-decomposition mechanisms in mushroom-forming fungi.</title>
        <authorList>
            <person name="Floudas D."/>
            <person name="Bentzer J."/>
            <person name="Ahren D."/>
            <person name="Johansson T."/>
            <person name="Persson P."/>
            <person name="Tunlid A."/>
        </authorList>
    </citation>
    <scope>NUCLEOTIDE SEQUENCE [LARGE SCALE GENOMIC DNA]</scope>
    <source>
        <strain evidence="4 5">CBS 146.42</strain>
    </source>
</reference>
<protein>
    <submittedName>
        <fullName evidence="4">Uncharacterized protein</fullName>
    </submittedName>
</protein>
<feature type="compositionally biased region" description="Basic and acidic residues" evidence="1">
    <location>
        <begin position="320"/>
        <end position="332"/>
    </location>
</feature>
<organism evidence="4 5">
    <name type="scientific">Leucocoprinus leucothites</name>
    <dbReference type="NCBI Taxonomy" id="201217"/>
    <lineage>
        <taxon>Eukaryota</taxon>
        <taxon>Fungi</taxon>
        <taxon>Dikarya</taxon>
        <taxon>Basidiomycota</taxon>
        <taxon>Agaricomycotina</taxon>
        <taxon>Agaricomycetes</taxon>
        <taxon>Agaricomycetidae</taxon>
        <taxon>Agaricales</taxon>
        <taxon>Agaricineae</taxon>
        <taxon>Agaricaceae</taxon>
        <taxon>Leucocoprinus</taxon>
    </lineage>
</organism>
<dbReference type="InterPro" id="IPR049207">
    <property type="entry name" value="DUF4246_N"/>
</dbReference>
<feature type="domain" description="DUF4246" evidence="2">
    <location>
        <begin position="97"/>
        <end position="498"/>
    </location>
</feature>
<sequence length="566" mass="64333">MSSISRPPPLPGFGINLDDMTAQKGLFPCALDPDLEERESRYRMPILTLREIRMLQFMNQITDKNDWEQKVFDETIAQKWKTEVMQGHRDGADFTLEMADYCIEELKYKAELLKKTGYVHVYNGDVVKSDCVIPADLQDALRAAVARLEDVPAKQKDWHPGSDDQVLDLVHPSLFPLVYGTSRILPNSTVGLEDCISRCGEGEVIPQPPEKLGIVTLGWPRLDFKSYSRRFQWLPCDVDISGDTPKIVSYINNLHPKEHLGLYGIIERVIEKIIPLWNATLSPLDEMKWPKRIHCDDSVDYNDLQEAIQPNAQPFSRDSVGGKDGDQGSVDLKRDYSDTGLQVIVKLANIHLTPEKPSYNGGTWHVEGQLNEHICATAIYYYDVENITPSHLAFRQASDVLEAEEEIGYEQGDWAWLEAIFGLQNEEPAIQTVGSVQAREGRVVTFPNLLQHCVQPFKLADPTRPGHRKILALFLVDPHTKIISTANIPCQQRDWWGKSIISTNNHGLGMLPVELQAKVVQDVDDFPISLEKAKQLREELMEERKHYMIGYHDSIFREVTISLCEH</sequence>
<evidence type="ECO:0000259" key="2">
    <source>
        <dbReference type="Pfam" id="PF14033"/>
    </source>
</evidence>
<dbReference type="Proteomes" id="UP000559027">
    <property type="component" value="Unassembled WGS sequence"/>
</dbReference>
<dbReference type="EMBL" id="JAACJO010000002">
    <property type="protein sequence ID" value="KAF5362188.1"/>
    <property type="molecule type" value="Genomic_DNA"/>
</dbReference>
<dbReference type="Pfam" id="PF14033">
    <property type="entry name" value="DUF4246"/>
    <property type="match status" value="1"/>
</dbReference>
<dbReference type="InterPro" id="IPR025340">
    <property type="entry name" value="DUF4246"/>
</dbReference>
<dbReference type="PANTHER" id="PTHR33119:SF1">
    <property type="entry name" value="FE2OG DIOXYGENASE DOMAIN-CONTAINING PROTEIN"/>
    <property type="match status" value="1"/>
</dbReference>